<dbReference type="RefSeq" id="WP_141649162.1">
    <property type="nucleotide sequence ID" value="NZ_VIFM01000411.1"/>
</dbReference>
<evidence type="ECO:0008006" key="4">
    <source>
        <dbReference type="Google" id="ProtNLM"/>
    </source>
</evidence>
<feature type="chain" id="PRO_5022073372" description="Lipoprotein" evidence="1">
    <location>
        <begin position="25"/>
        <end position="185"/>
    </location>
</feature>
<keyword evidence="3" id="KW-1185">Reference proteome</keyword>
<dbReference type="EMBL" id="VIFM01000411">
    <property type="protein sequence ID" value="TQF08974.1"/>
    <property type="molecule type" value="Genomic_DNA"/>
</dbReference>
<name>A0A540WKJ9_9BACT</name>
<dbReference type="OrthoDB" id="5381373at2"/>
<dbReference type="AlphaFoldDB" id="A0A540WKJ9"/>
<dbReference type="Proteomes" id="UP000315369">
    <property type="component" value="Unassembled WGS sequence"/>
</dbReference>
<evidence type="ECO:0000256" key="1">
    <source>
        <dbReference type="SAM" id="SignalP"/>
    </source>
</evidence>
<feature type="signal peptide" evidence="1">
    <location>
        <begin position="1"/>
        <end position="24"/>
    </location>
</feature>
<reference evidence="2 3" key="1">
    <citation type="submission" date="2019-06" db="EMBL/GenBank/DDBJ databases">
        <authorList>
            <person name="Livingstone P."/>
            <person name="Whitworth D."/>
        </authorList>
    </citation>
    <scope>NUCLEOTIDE SEQUENCE [LARGE SCALE GENOMIC DNA]</scope>
    <source>
        <strain evidence="2 3">AM401</strain>
    </source>
</reference>
<evidence type="ECO:0000313" key="2">
    <source>
        <dbReference type="EMBL" id="TQF08974.1"/>
    </source>
</evidence>
<protein>
    <recommendedName>
        <fullName evidence="4">Lipoprotein</fullName>
    </recommendedName>
</protein>
<organism evidence="2 3">
    <name type="scientific">Myxococcus llanfairpwllgwyngyllgogerychwyrndrobwllllantysiliogogogochensis</name>
    <dbReference type="NCBI Taxonomy" id="2590453"/>
    <lineage>
        <taxon>Bacteria</taxon>
        <taxon>Pseudomonadati</taxon>
        <taxon>Myxococcota</taxon>
        <taxon>Myxococcia</taxon>
        <taxon>Myxococcales</taxon>
        <taxon>Cystobacterineae</taxon>
        <taxon>Myxococcaceae</taxon>
        <taxon>Myxococcus</taxon>
    </lineage>
</organism>
<keyword evidence="1" id="KW-0732">Signal</keyword>
<comment type="caution">
    <text evidence="2">The sequence shown here is derived from an EMBL/GenBank/DDBJ whole genome shotgun (WGS) entry which is preliminary data.</text>
</comment>
<sequence>MRLKLPTVMLSSVLLLGSACIVEAPGGASPEQRRAATVTQVPALSVRNGANLGGKVELVAATVQPGRLTPGERAQVTVYFKVLEALDADYLIFVHVEDAGGRMERMNLDHMPANGMLPTSQWKPGETVKDEFSIYLPADANPKALNIWLGLWDPKTDARLPLTNRDAVRNDGRDRILIAQVPVAH</sequence>
<proteinExistence type="predicted"/>
<dbReference type="PROSITE" id="PS51257">
    <property type="entry name" value="PROKAR_LIPOPROTEIN"/>
    <property type="match status" value="1"/>
</dbReference>
<gene>
    <name evidence="2" type="ORF">FJV41_47085</name>
</gene>
<evidence type="ECO:0000313" key="3">
    <source>
        <dbReference type="Proteomes" id="UP000315369"/>
    </source>
</evidence>
<accession>A0A540WKJ9</accession>